<reference evidence="2" key="1">
    <citation type="submission" date="2015-07" db="EMBL/GenBank/DDBJ databases">
        <title>Adaptation to a free-living lifestyle via gene acquisitions in the diplomonad Trepomonas sp. PC1.</title>
        <authorList>
            <person name="Xu F."/>
            <person name="Jerlstrom-Hultqvist J."/>
            <person name="Kolisko M."/>
            <person name="Simpson A.G.B."/>
            <person name="Roger A.J."/>
            <person name="Svard S.G."/>
            <person name="Andersson J.O."/>
        </authorList>
    </citation>
    <scope>NUCLEOTIDE SEQUENCE</scope>
    <source>
        <strain evidence="2">PC1</strain>
    </source>
</reference>
<accession>A0A146JWC9</accession>
<protein>
    <submittedName>
        <fullName evidence="2">Uncharacterized protein</fullName>
    </submittedName>
</protein>
<sequence length="311" mass="35838">GFGIDAGKLDSSALNPLNQARVLSSDEDRHHSNQTPAPAIDFSINQSKPAGAFGQFAANQPKPTTNSLGFGTTNNQQNANQQKIHDYQLRELMRLTQHDLKPKMTQNYQKFYQKLNSEQLNQLSIQPEANVDRYNCEPQKLSAQWVSKDQIGSQQLKWTVSQQYQQVNFFAPQELPQVQMQKPVQALQPQLFKFQGFQTNLQKERDRIQQENGNSLQFTPSIQEMEEKVKDLIIQTEFGMVQYYNSIKIDQIQIKNFEISNRYLNITIPGQYAFQLIYFDNPNQAKQFCRECGLEFIKYDQGILTGKGVKE</sequence>
<evidence type="ECO:0000256" key="1">
    <source>
        <dbReference type="SAM" id="MobiDB-lite"/>
    </source>
</evidence>
<gene>
    <name evidence="2" type="ORF">TPC1_31612</name>
</gene>
<dbReference type="EMBL" id="GDID01007713">
    <property type="protein sequence ID" value="JAP88893.1"/>
    <property type="molecule type" value="Transcribed_RNA"/>
</dbReference>
<name>A0A146JWC9_9EUKA</name>
<evidence type="ECO:0000313" key="2">
    <source>
        <dbReference type="EMBL" id="JAP88893.1"/>
    </source>
</evidence>
<proteinExistence type="predicted"/>
<feature type="non-terminal residue" evidence="2">
    <location>
        <position position="1"/>
    </location>
</feature>
<dbReference type="AlphaFoldDB" id="A0A146JWC9"/>
<feature type="region of interest" description="Disordered" evidence="1">
    <location>
        <begin position="24"/>
        <end position="79"/>
    </location>
</feature>
<organism evidence="2">
    <name type="scientific">Trepomonas sp. PC1</name>
    <dbReference type="NCBI Taxonomy" id="1076344"/>
    <lineage>
        <taxon>Eukaryota</taxon>
        <taxon>Metamonada</taxon>
        <taxon>Diplomonadida</taxon>
        <taxon>Hexamitidae</taxon>
        <taxon>Hexamitinae</taxon>
        <taxon>Trepomonas</taxon>
    </lineage>
</organism>
<feature type="compositionally biased region" description="Polar residues" evidence="1">
    <location>
        <begin position="57"/>
        <end position="73"/>
    </location>
</feature>